<evidence type="ECO:0000313" key="2">
    <source>
        <dbReference type="EMBL" id="MFD0899154.1"/>
    </source>
</evidence>
<protein>
    <submittedName>
        <fullName evidence="2">Uncharacterized protein</fullName>
    </submittedName>
</protein>
<sequence>MDDHLVYAIVLIGLALVNAGDTLGLGRWWGDTRLVQRLPILK</sequence>
<comment type="caution">
    <text evidence="2">The sequence shown here is derived from an EMBL/GenBank/DDBJ whole genome shotgun (WGS) entry which is preliminary data.</text>
</comment>
<keyword evidence="1" id="KW-0472">Membrane</keyword>
<dbReference type="EMBL" id="JBHTJA010000002">
    <property type="protein sequence ID" value="MFD0899154.1"/>
    <property type="molecule type" value="Genomic_DNA"/>
</dbReference>
<accession>A0ABW3EI54</accession>
<evidence type="ECO:0000313" key="3">
    <source>
        <dbReference type="Proteomes" id="UP001596972"/>
    </source>
</evidence>
<evidence type="ECO:0000256" key="1">
    <source>
        <dbReference type="SAM" id="Phobius"/>
    </source>
</evidence>
<gene>
    <name evidence="2" type="ORF">ACFQ11_01965</name>
</gene>
<feature type="transmembrane region" description="Helical" evidence="1">
    <location>
        <begin position="6"/>
        <end position="29"/>
    </location>
</feature>
<proteinExistence type="predicted"/>
<name>A0ABW3EI54_9ACTN</name>
<organism evidence="2 3">
    <name type="scientific">Actinomadura sediminis</name>
    <dbReference type="NCBI Taxonomy" id="1038904"/>
    <lineage>
        <taxon>Bacteria</taxon>
        <taxon>Bacillati</taxon>
        <taxon>Actinomycetota</taxon>
        <taxon>Actinomycetes</taxon>
        <taxon>Streptosporangiales</taxon>
        <taxon>Thermomonosporaceae</taxon>
        <taxon>Actinomadura</taxon>
    </lineage>
</organism>
<keyword evidence="3" id="KW-1185">Reference proteome</keyword>
<dbReference type="RefSeq" id="WP_378295974.1">
    <property type="nucleotide sequence ID" value="NZ_JBHTJA010000002.1"/>
</dbReference>
<reference evidence="3" key="1">
    <citation type="journal article" date="2019" name="Int. J. Syst. Evol. Microbiol.">
        <title>The Global Catalogue of Microorganisms (GCM) 10K type strain sequencing project: providing services to taxonomists for standard genome sequencing and annotation.</title>
        <authorList>
            <consortium name="The Broad Institute Genomics Platform"/>
            <consortium name="The Broad Institute Genome Sequencing Center for Infectious Disease"/>
            <person name="Wu L."/>
            <person name="Ma J."/>
        </authorList>
    </citation>
    <scope>NUCLEOTIDE SEQUENCE [LARGE SCALE GENOMIC DNA]</scope>
    <source>
        <strain evidence="3">JCM 31202</strain>
    </source>
</reference>
<dbReference type="Proteomes" id="UP001596972">
    <property type="component" value="Unassembled WGS sequence"/>
</dbReference>
<keyword evidence="1" id="KW-1133">Transmembrane helix</keyword>
<keyword evidence="1" id="KW-0812">Transmembrane</keyword>